<dbReference type="PANTHER" id="PTHR37479:SF1">
    <property type="entry name" value="CELL DIVISION PROTEIN FTSL"/>
    <property type="match status" value="1"/>
</dbReference>
<comment type="subcellular location">
    <subcellularLocation>
        <location evidence="8">Cell inner membrane</location>
        <topology evidence="8">Single-pass type II membrane protein</topology>
    </subcellularLocation>
    <subcellularLocation>
        <location evidence="1">Cell membrane</location>
        <topology evidence="1">Single-pass type II membrane protein</topology>
    </subcellularLocation>
    <text evidence="8">Localizes to the division septum where it forms a ring structure.</text>
</comment>
<comment type="similarity">
    <text evidence="8">Belongs to the FtsL family.</text>
</comment>
<dbReference type="Pfam" id="PF04999">
    <property type="entry name" value="FtsL"/>
    <property type="match status" value="1"/>
</dbReference>
<feature type="region of interest" description="Disordered" evidence="10">
    <location>
        <begin position="94"/>
        <end position="117"/>
    </location>
</feature>
<evidence type="ECO:0000256" key="4">
    <source>
        <dbReference type="ARBA" id="ARBA00022692"/>
    </source>
</evidence>
<keyword evidence="8" id="KW-0997">Cell inner membrane</keyword>
<feature type="compositionally biased region" description="Polar residues" evidence="10">
    <location>
        <begin position="106"/>
        <end position="117"/>
    </location>
</feature>
<evidence type="ECO:0000313" key="12">
    <source>
        <dbReference type="EMBL" id="NNH11878.1"/>
    </source>
</evidence>
<dbReference type="Proteomes" id="UP000542973">
    <property type="component" value="Unassembled WGS sequence"/>
</dbReference>
<organism evidence="12 13">
    <name type="scientific">Cupriavidus gilardii</name>
    <dbReference type="NCBI Taxonomy" id="82541"/>
    <lineage>
        <taxon>Bacteria</taxon>
        <taxon>Pseudomonadati</taxon>
        <taxon>Pseudomonadota</taxon>
        <taxon>Betaproteobacteria</taxon>
        <taxon>Burkholderiales</taxon>
        <taxon>Burkholderiaceae</taxon>
        <taxon>Cupriavidus</taxon>
    </lineage>
</organism>
<dbReference type="EMBL" id="JABEMD010000020">
    <property type="protein sequence ID" value="NNH11878.1"/>
    <property type="molecule type" value="Genomic_DNA"/>
</dbReference>
<evidence type="ECO:0000256" key="1">
    <source>
        <dbReference type="ARBA" id="ARBA00004401"/>
    </source>
</evidence>
<keyword evidence="6 8" id="KW-0472">Membrane</keyword>
<evidence type="ECO:0000256" key="6">
    <source>
        <dbReference type="ARBA" id="ARBA00023136"/>
    </source>
</evidence>
<evidence type="ECO:0000256" key="10">
    <source>
        <dbReference type="SAM" id="MobiDB-lite"/>
    </source>
</evidence>
<keyword evidence="7 8" id="KW-0131">Cell cycle</keyword>
<proteinExistence type="inferred from homology"/>
<evidence type="ECO:0000256" key="11">
    <source>
        <dbReference type="SAM" id="SignalP"/>
    </source>
</evidence>
<protein>
    <recommendedName>
        <fullName evidence="8 9">Cell division protein FtsL</fullName>
    </recommendedName>
</protein>
<keyword evidence="11" id="KW-0732">Signal</keyword>
<dbReference type="GO" id="GO:0043093">
    <property type="term" value="P:FtsZ-dependent cytokinesis"/>
    <property type="evidence" value="ECO:0007669"/>
    <property type="project" value="UniProtKB-UniRule"/>
</dbReference>
<evidence type="ECO:0000256" key="2">
    <source>
        <dbReference type="ARBA" id="ARBA00022475"/>
    </source>
</evidence>
<evidence type="ECO:0000313" key="13">
    <source>
        <dbReference type="Proteomes" id="UP000542973"/>
    </source>
</evidence>
<accession>A0A849BCK3</accession>
<evidence type="ECO:0000256" key="8">
    <source>
        <dbReference type="HAMAP-Rule" id="MF_00910"/>
    </source>
</evidence>
<dbReference type="AlphaFoldDB" id="A0A849BCK3"/>
<evidence type="ECO:0000256" key="5">
    <source>
        <dbReference type="ARBA" id="ARBA00022989"/>
    </source>
</evidence>
<dbReference type="NCBIfam" id="TIGR02209">
    <property type="entry name" value="ftsL_broad"/>
    <property type="match status" value="1"/>
</dbReference>
<dbReference type="RefSeq" id="WP_053822575.1">
    <property type="nucleotide sequence ID" value="NZ_BAAAEB010000027.1"/>
</dbReference>
<dbReference type="HAMAP" id="MF_00910">
    <property type="entry name" value="FtsL"/>
    <property type="match status" value="1"/>
</dbReference>
<evidence type="ECO:0000256" key="3">
    <source>
        <dbReference type="ARBA" id="ARBA00022618"/>
    </source>
</evidence>
<evidence type="ECO:0000256" key="9">
    <source>
        <dbReference type="NCBIfam" id="TIGR02209"/>
    </source>
</evidence>
<keyword evidence="2 8" id="KW-1003">Cell membrane</keyword>
<dbReference type="InterPro" id="IPR011922">
    <property type="entry name" value="Cell_div_FtsL"/>
</dbReference>
<feature type="chain" id="PRO_5032905071" description="Cell division protein FtsL" evidence="11">
    <location>
        <begin position="27"/>
        <end position="117"/>
    </location>
</feature>
<keyword evidence="5 8" id="KW-1133">Transmembrane helix</keyword>
<feature type="signal peptide" evidence="11">
    <location>
        <begin position="1"/>
        <end position="26"/>
    </location>
</feature>
<dbReference type="PANTHER" id="PTHR37479">
    <property type="entry name" value="CELL DIVISION PROTEIN FTSL"/>
    <property type="match status" value="1"/>
</dbReference>
<sequence>MNRLTFFLLGALILCALSLVSAQHEARTLFVALEREQSEERQLETEWSRLQYQQSALSKSARIADAARAQLKMSPVSPGRTQYLQGIVLPRADGAAAGEGGDGADKQQSSANAEGRP</sequence>
<name>A0A849BCK3_9BURK</name>
<dbReference type="GO" id="GO:0005886">
    <property type="term" value="C:plasma membrane"/>
    <property type="evidence" value="ECO:0007669"/>
    <property type="project" value="UniProtKB-SubCell"/>
</dbReference>
<keyword evidence="4 8" id="KW-0812">Transmembrane</keyword>
<evidence type="ECO:0000256" key="7">
    <source>
        <dbReference type="ARBA" id="ARBA00023306"/>
    </source>
</evidence>
<gene>
    <name evidence="8 12" type="primary">ftsL</name>
    <name evidence="12" type="ORF">HLB16_13435</name>
</gene>
<reference evidence="12 13" key="1">
    <citation type="submission" date="2020-05" db="EMBL/GenBank/DDBJ databases">
        <title>MicrobeNet Type strains.</title>
        <authorList>
            <person name="Nicholson A.C."/>
        </authorList>
    </citation>
    <scope>NUCLEOTIDE SEQUENCE [LARGE SCALE GENOMIC DNA]</scope>
    <source>
        <strain evidence="12 13">ATCC 700815</strain>
    </source>
</reference>
<comment type="caution">
    <text evidence="12">The sequence shown here is derived from an EMBL/GenBank/DDBJ whole genome shotgun (WGS) entry which is preliminary data.</text>
</comment>
<keyword evidence="3 8" id="KW-0132">Cell division</keyword>
<comment type="subunit">
    <text evidence="8">Part of a complex composed of FtsB, FtsL and FtsQ.</text>
</comment>
<comment type="function">
    <text evidence="8">Essential cell division protein. May link together the upstream cell division proteins, which are predominantly cytoplasmic, with the downstream cell division proteins, which are predominantly periplasmic.</text>
</comment>
<dbReference type="GO" id="GO:0032153">
    <property type="term" value="C:cell division site"/>
    <property type="evidence" value="ECO:0007669"/>
    <property type="project" value="UniProtKB-UniRule"/>
</dbReference>